<dbReference type="InterPro" id="IPR023984">
    <property type="entry name" value="rSAM_ocin_1"/>
</dbReference>
<dbReference type="InterPro" id="IPR043863">
    <property type="entry name" value="DUF5825"/>
</dbReference>
<dbReference type="InterPro" id="IPR051198">
    <property type="entry name" value="BchE-like"/>
</dbReference>
<dbReference type="Gene3D" id="3.80.30.20">
    <property type="entry name" value="tm_1862 like domain"/>
    <property type="match status" value="1"/>
</dbReference>
<dbReference type="Proteomes" id="UP001551176">
    <property type="component" value="Unassembled WGS sequence"/>
</dbReference>
<evidence type="ECO:0000256" key="1">
    <source>
        <dbReference type="ARBA" id="ARBA00001966"/>
    </source>
</evidence>
<dbReference type="InterPro" id="IPR006638">
    <property type="entry name" value="Elp3/MiaA/NifB-like_rSAM"/>
</dbReference>
<protein>
    <submittedName>
        <fullName evidence="7">RiPP maturation radical SAM C-methyltransferase</fullName>
    </submittedName>
</protein>
<evidence type="ECO:0000259" key="6">
    <source>
        <dbReference type="PROSITE" id="PS51332"/>
    </source>
</evidence>
<dbReference type="CDD" id="cd02068">
    <property type="entry name" value="radical_SAM_B12_BD"/>
    <property type="match status" value="1"/>
</dbReference>
<dbReference type="Gene3D" id="3.40.50.280">
    <property type="entry name" value="Cobalamin-binding domain"/>
    <property type="match status" value="1"/>
</dbReference>
<dbReference type="Pfam" id="PF04055">
    <property type="entry name" value="Radical_SAM"/>
    <property type="match status" value="1"/>
</dbReference>
<dbReference type="RefSeq" id="WP_359351776.1">
    <property type="nucleotide sequence ID" value="NZ_JBEYXV010000011.1"/>
</dbReference>
<dbReference type="SUPFAM" id="SSF102114">
    <property type="entry name" value="Radical SAM enzymes"/>
    <property type="match status" value="1"/>
</dbReference>
<evidence type="ECO:0000313" key="8">
    <source>
        <dbReference type="Proteomes" id="UP001551176"/>
    </source>
</evidence>
<dbReference type="InterPro" id="IPR023404">
    <property type="entry name" value="rSAM_horseshoe"/>
</dbReference>
<dbReference type="SFLD" id="SFLDS00029">
    <property type="entry name" value="Radical_SAM"/>
    <property type="match status" value="1"/>
</dbReference>
<proteinExistence type="predicted"/>
<dbReference type="Pfam" id="PF19142">
    <property type="entry name" value="DUF5825"/>
    <property type="match status" value="1"/>
</dbReference>
<feature type="domain" description="B12-binding" evidence="6">
    <location>
        <begin position="72"/>
        <end position="209"/>
    </location>
</feature>
<dbReference type="PROSITE" id="PS51332">
    <property type="entry name" value="B12_BINDING"/>
    <property type="match status" value="1"/>
</dbReference>
<evidence type="ECO:0000256" key="2">
    <source>
        <dbReference type="ARBA" id="ARBA00022691"/>
    </source>
</evidence>
<keyword evidence="3" id="KW-0479">Metal-binding</keyword>
<accession>A0ABV3BQS6</accession>
<evidence type="ECO:0000256" key="4">
    <source>
        <dbReference type="ARBA" id="ARBA00023004"/>
    </source>
</evidence>
<dbReference type="InterPro" id="IPR058240">
    <property type="entry name" value="rSAM_sf"/>
</dbReference>
<gene>
    <name evidence="7" type="ORF">ABZ921_22290</name>
</gene>
<sequence>MHITLVNMPWASIDFPSLALGILKQRVADEFPDSRVDVVNANLDYLDWITARTGLTRDEYNFCWDSYFTGYSEWIFSSALYDDPQWRNTEFADLVAESVPGDMLNKGRELHALAPEYIESLVTRILADRPDVVGFSTTFAQNSAVLAAARLIKKTAPEVCVVLGGGNCDGPQGAALHRGFPFIDYVNRGEGELSFTRLLAALRDKSSPADIPGLCWRAADGTSHANAMSAAPLPASALVTPDYTDYFEQHAASRAGAMAEPHLVVESSRGCWWGQKHHCTFCGLNGSFMEFRSKSPDRFVDELLAMTERYQVLNVAVADNILDMNYLRSMVPRLAESECDLRISYEIKSNMRREQLASLVAAGIHYVQPGIESLSGRVLKLMDKGVTGCQNVRMMRDAESVSLGVVWNYLFGFPDETEEDYESVIDQFPAIHHLAPPNGVTRIAIERFSPYFNRPELGFGDLRPAAHYAVIYDLPESELRDMAYVFDAAHRGISSTQAERLEKAIGTWRHEFPRGRLTQCDLTDSIVLTNTRPGFTWRTHTIETRWELAAFRLLSQPCTSDVLLKKLQADAHDVTAEDVTALLSRWRTLGLLFEDGGQSVHVVPYAANQDLMRWVTGEGGPALVPALLRDRNISEAEAEAEPVLGEATALRCWRERDEETRARDGIYMGEERYEDTPVHTASALVSQGAQHVALPAPVTLAHGGDHEGDREAVRGLTHVRELTGHGVSVDWELDLGTETGRWRLFSHLYPPRSLAGPDGDAILDQWRATFHMNKCGYRRGTGFVEVTDLRHGKQRRVIMRKANRTKLESLLNGAPAAAFRQQEIETFTKSGLVHQVGSLLWWLPSRITRWPVVG</sequence>
<dbReference type="CDD" id="cd01335">
    <property type="entry name" value="Radical_SAM"/>
    <property type="match status" value="1"/>
</dbReference>
<reference evidence="7 8" key="1">
    <citation type="submission" date="2024-06" db="EMBL/GenBank/DDBJ databases">
        <title>The Natural Products Discovery Center: Release of the First 8490 Sequenced Strains for Exploring Actinobacteria Biosynthetic Diversity.</title>
        <authorList>
            <person name="Kalkreuter E."/>
            <person name="Kautsar S.A."/>
            <person name="Yang D."/>
            <person name="Bader C.D."/>
            <person name="Teijaro C.N."/>
            <person name="Fluegel L."/>
            <person name="Davis C.M."/>
            <person name="Simpson J.R."/>
            <person name="Lauterbach L."/>
            <person name="Steele A.D."/>
            <person name="Gui C."/>
            <person name="Meng S."/>
            <person name="Li G."/>
            <person name="Viehrig K."/>
            <person name="Ye F."/>
            <person name="Su P."/>
            <person name="Kiefer A.F."/>
            <person name="Nichols A."/>
            <person name="Cepeda A.J."/>
            <person name="Yan W."/>
            <person name="Fan B."/>
            <person name="Jiang Y."/>
            <person name="Adhikari A."/>
            <person name="Zheng C.-J."/>
            <person name="Schuster L."/>
            <person name="Cowan T.M."/>
            <person name="Smanski M.J."/>
            <person name="Chevrette M.G."/>
            <person name="De Carvalho L.P.S."/>
            <person name="Shen B."/>
        </authorList>
    </citation>
    <scope>NUCLEOTIDE SEQUENCE [LARGE SCALE GENOMIC DNA]</scope>
    <source>
        <strain evidence="7 8">NPDC046838</strain>
    </source>
</reference>
<keyword evidence="4" id="KW-0408">Iron</keyword>
<keyword evidence="5" id="KW-0411">Iron-sulfur</keyword>
<dbReference type="PANTHER" id="PTHR43409:SF7">
    <property type="entry name" value="BLL1977 PROTEIN"/>
    <property type="match status" value="1"/>
</dbReference>
<name>A0ABV3BQS6_9ACTN</name>
<comment type="cofactor">
    <cofactor evidence="1">
        <name>[4Fe-4S] cluster</name>
        <dbReference type="ChEBI" id="CHEBI:49883"/>
    </cofactor>
</comment>
<keyword evidence="8" id="KW-1185">Reference proteome</keyword>
<evidence type="ECO:0000313" key="7">
    <source>
        <dbReference type="EMBL" id="MEU6823373.1"/>
    </source>
</evidence>
<dbReference type="EMBL" id="JBEYXV010000011">
    <property type="protein sequence ID" value="MEU6823373.1"/>
    <property type="molecule type" value="Genomic_DNA"/>
</dbReference>
<evidence type="ECO:0000256" key="3">
    <source>
        <dbReference type="ARBA" id="ARBA00022723"/>
    </source>
</evidence>
<keyword evidence="2" id="KW-0949">S-adenosyl-L-methionine</keyword>
<dbReference type="NCBIfam" id="TIGR03975">
    <property type="entry name" value="rSAM_ocin_1"/>
    <property type="match status" value="1"/>
</dbReference>
<organism evidence="7 8">
    <name type="scientific">Streptomyces atriruber</name>
    <dbReference type="NCBI Taxonomy" id="545121"/>
    <lineage>
        <taxon>Bacteria</taxon>
        <taxon>Bacillati</taxon>
        <taxon>Actinomycetota</taxon>
        <taxon>Actinomycetes</taxon>
        <taxon>Kitasatosporales</taxon>
        <taxon>Streptomycetaceae</taxon>
        <taxon>Streptomyces</taxon>
    </lineage>
</organism>
<dbReference type="SFLD" id="SFLDF00324">
    <property type="entry name" value="bacteriocin_maturation"/>
    <property type="match status" value="1"/>
</dbReference>
<dbReference type="SMART" id="SM00729">
    <property type="entry name" value="Elp3"/>
    <property type="match status" value="1"/>
</dbReference>
<dbReference type="InterPro" id="IPR007197">
    <property type="entry name" value="rSAM"/>
</dbReference>
<evidence type="ECO:0000256" key="5">
    <source>
        <dbReference type="ARBA" id="ARBA00023014"/>
    </source>
</evidence>
<dbReference type="InterPro" id="IPR006158">
    <property type="entry name" value="Cobalamin-bd"/>
</dbReference>
<comment type="caution">
    <text evidence="7">The sequence shown here is derived from an EMBL/GenBank/DDBJ whole genome shotgun (WGS) entry which is preliminary data.</text>
</comment>
<dbReference type="SFLD" id="SFLDG01082">
    <property type="entry name" value="B12-binding_domain_containing"/>
    <property type="match status" value="1"/>
</dbReference>
<dbReference type="PANTHER" id="PTHR43409">
    <property type="entry name" value="ANAEROBIC MAGNESIUM-PROTOPORPHYRIN IX MONOMETHYL ESTER CYCLASE-RELATED"/>
    <property type="match status" value="1"/>
</dbReference>